<dbReference type="Proteomes" id="UP000282028">
    <property type="component" value="Unassembled WGS sequence"/>
</dbReference>
<dbReference type="Pfam" id="PF01427">
    <property type="entry name" value="Peptidase_M15"/>
    <property type="match status" value="1"/>
</dbReference>
<evidence type="ECO:0000256" key="9">
    <source>
        <dbReference type="HAMAP-Rule" id="MF_01924"/>
    </source>
</evidence>
<keyword evidence="4 9" id="KW-0378">Hydrolase</keyword>
<comment type="caution">
    <text evidence="11">The sequence shown here is derived from an EMBL/GenBank/DDBJ whole genome shotgun (WGS) entry which is preliminary data.</text>
</comment>
<evidence type="ECO:0000256" key="8">
    <source>
        <dbReference type="ARBA" id="ARBA00023316"/>
    </source>
</evidence>
<dbReference type="InterPro" id="IPR000755">
    <property type="entry name" value="A_A_dipeptidase"/>
</dbReference>
<keyword evidence="8 10" id="KW-0961">Cell wall biogenesis/degradation</keyword>
<feature type="binding site" evidence="9">
    <location>
        <position position="206"/>
    </location>
    <ligand>
        <name>Zn(2+)</name>
        <dbReference type="ChEBI" id="CHEBI:29105"/>
        <note>catalytic</note>
    </ligand>
</feature>
<comment type="cofactor">
    <cofactor evidence="9">
        <name>Zn(2+)</name>
        <dbReference type="ChEBI" id="CHEBI:29105"/>
    </cofactor>
    <text evidence="9">Binds 1 zinc ion per subunit.</text>
</comment>
<dbReference type="GO" id="GO:0006508">
    <property type="term" value="P:proteolysis"/>
    <property type="evidence" value="ECO:0007669"/>
    <property type="project" value="UniProtKB-KW"/>
</dbReference>
<dbReference type="GO" id="GO:0008270">
    <property type="term" value="F:zinc ion binding"/>
    <property type="evidence" value="ECO:0007669"/>
    <property type="project" value="UniProtKB-UniRule"/>
</dbReference>
<dbReference type="AlphaFoldDB" id="A0A3M8BYU2"/>
<dbReference type="PIRSF" id="PIRSF026671">
    <property type="entry name" value="AA_dipeptidase"/>
    <property type="match status" value="1"/>
</dbReference>
<protein>
    <recommendedName>
        <fullName evidence="9 10">D-alanyl-D-alanine dipeptidase</fullName>
        <shortName evidence="9 10">D-Ala-D-Ala dipeptidase</shortName>
        <ecNumber evidence="9 10">3.4.13.22</ecNumber>
    </recommendedName>
</protein>
<feature type="binding site" evidence="9">
    <location>
        <position position="140"/>
    </location>
    <ligand>
        <name>Zn(2+)</name>
        <dbReference type="ChEBI" id="CHEBI:29105"/>
        <note>catalytic</note>
    </ligand>
</feature>
<dbReference type="GO" id="GO:0008237">
    <property type="term" value="F:metallopeptidase activity"/>
    <property type="evidence" value="ECO:0007669"/>
    <property type="project" value="UniProtKB-KW"/>
</dbReference>
<comment type="similarity">
    <text evidence="9 10">Belongs to the peptidase M15D family.</text>
</comment>
<dbReference type="RefSeq" id="WP_122910804.1">
    <property type="nucleotide sequence ID" value="NZ_CBCSBE010000014.1"/>
</dbReference>
<dbReference type="SUPFAM" id="SSF55166">
    <property type="entry name" value="Hedgehog/DD-peptidase"/>
    <property type="match status" value="1"/>
</dbReference>
<proteinExistence type="inferred from homology"/>
<dbReference type="CDD" id="cd14843">
    <property type="entry name" value="D-Ala-D-Ala_dipeptidase_like"/>
    <property type="match status" value="1"/>
</dbReference>
<evidence type="ECO:0000256" key="1">
    <source>
        <dbReference type="ARBA" id="ARBA00001362"/>
    </source>
</evidence>
<dbReference type="PANTHER" id="PTHR43126:SF2">
    <property type="entry name" value="D-ALANYL-D-ALANINE DIPEPTIDASE"/>
    <property type="match status" value="1"/>
</dbReference>
<name>A0A3M8BYU2_9BACL</name>
<evidence type="ECO:0000256" key="4">
    <source>
        <dbReference type="ARBA" id="ARBA00022801"/>
    </source>
</evidence>
<keyword evidence="6 9" id="KW-0224">Dipeptidase</keyword>
<dbReference type="EC" id="3.4.13.22" evidence="9 10"/>
<dbReference type="PANTHER" id="PTHR43126">
    <property type="entry name" value="D-ALANYL-D-ALANINE DIPEPTIDASE"/>
    <property type="match status" value="1"/>
</dbReference>
<feature type="binding site" evidence="9">
    <location>
        <position position="133"/>
    </location>
    <ligand>
        <name>Zn(2+)</name>
        <dbReference type="ChEBI" id="CHEBI:29105"/>
        <note>catalytic</note>
    </ligand>
</feature>
<evidence type="ECO:0000256" key="7">
    <source>
        <dbReference type="ARBA" id="ARBA00023049"/>
    </source>
</evidence>
<dbReference type="OrthoDB" id="9801430at2"/>
<keyword evidence="7 9" id="KW-0482">Metalloprotease</keyword>
<evidence type="ECO:0000256" key="3">
    <source>
        <dbReference type="ARBA" id="ARBA00022723"/>
    </source>
</evidence>
<keyword evidence="5 9" id="KW-0862">Zinc</keyword>
<evidence type="ECO:0000256" key="5">
    <source>
        <dbReference type="ARBA" id="ARBA00022833"/>
    </source>
</evidence>
<evidence type="ECO:0000313" key="11">
    <source>
        <dbReference type="EMBL" id="RNB68504.1"/>
    </source>
</evidence>
<dbReference type="HAMAP" id="MF_01924">
    <property type="entry name" value="A_A_dipeptidase"/>
    <property type="match status" value="1"/>
</dbReference>
<dbReference type="Gene3D" id="3.30.1380.10">
    <property type="match status" value="1"/>
</dbReference>
<dbReference type="GO" id="GO:0071555">
    <property type="term" value="P:cell wall organization"/>
    <property type="evidence" value="ECO:0007669"/>
    <property type="project" value="UniProtKB-KW"/>
</dbReference>
<feature type="active site" description="Proton donor/acceptor" evidence="9">
    <location>
        <position position="203"/>
    </location>
</feature>
<accession>A0A3M8BYU2</accession>
<comment type="function">
    <text evidence="9 10">Catalyzes hydrolysis of the D-alanyl-D-alanine dipeptide.</text>
</comment>
<feature type="site" description="Transition state stabilizer" evidence="9">
    <location>
        <position position="85"/>
    </location>
</feature>
<sequence>MLYPSIPPIPEVSTANMSVLQECGEPLLALSTLSPKIAVYSAYYHLGYDGALPEIYLRENAAKRLIAAAEKLPASFHLVALDGWRSTQVQASLYEQFRQSLLRQGWQEGDALKAELGKFVALPTTDRQKPSPHLSGGAIDLTIAGPDGWLDMGTDFDDFSDMAETRYFEEISEPTEQQRAIRDNRRLLYHLMIEAGFVNYPKEWWHYEYGTRSWAVRTQQEPRYGGIQTIHEITKS</sequence>
<keyword evidence="3 9" id="KW-0479">Metal-binding</keyword>
<organism evidence="11 12">
    <name type="scientific">Brevibacillus invocatus</name>
    <dbReference type="NCBI Taxonomy" id="173959"/>
    <lineage>
        <taxon>Bacteria</taxon>
        <taxon>Bacillati</taxon>
        <taxon>Bacillota</taxon>
        <taxon>Bacilli</taxon>
        <taxon>Bacillales</taxon>
        <taxon>Paenibacillaceae</taxon>
        <taxon>Brevibacillus</taxon>
    </lineage>
</organism>
<keyword evidence="2 9" id="KW-0645">Protease</keyword>
<gene>
    <name evidence="11" type="ORF">EDM52_20505</name>
</gene>
<dbReference type="EMBL" id="RHHR01000044">
    <property type="protein sequence ID" value="RNB68504.1"/>
    <property type="molecule type" value="Genomic_DNA"/>
</dbReference>
<evidence type="ECO:0000256" key="6">
    <source>
        <dbReference type="ARBA" id="ARBA00022997"/>
    </source>
</evidence>
<evidence type="ECO:0000256" key="10">
    <source>
        <dbReference type="PIRNR" id="PIRNR026671"/>
    </source>
</evidence>
<dbReference type="GO" id="GO:0160237">
    <property type="term" value="F:D-Ala-D-Ala dipeptidase activity"/>
    <property type="evidence" value="ECO:0007669"/>
    <property type="project" value="UniProtKB-EC"/>
</dbReference>
<reference evidence="11 12" key="1">
    <citation type="submission" date="2018-10" db="EMBL/GenBank/DDBJ databases">
        <title>Phylogenomics of Brevibacillus.</title>
        <authorList>
            <person name="Dunlap C."/>
        </authorList>
    </citation>
    <scope>NUCLEOTIDE SEQUENCE [LARGE SCALE GENOMIC DNA]</scope>
    <source>
        <strain evidence="11 12">JCM 12215</strain>
    </source>
</reference>
<dbReference type="InterPro" id="IPR009045">
    <property type="entry name" value="Zn_M74/Hedgehog-like"/>
</dbReference>
<evidence type="ECO:0000313" key="12">
    <source>
        <dbReference type="Proteomes" id="UP000282028"/>
    </source>
</evidence>
<keyword evidence="12" id="KW-1185">Reference proteome</keyword>
<evidence type="ECO:0000256" key="2">
    <source>
        <dbReference type="ARBA" id="ARBA00022670"/>
    </source>
</evidence>
<comment type="catalytic activity">
    <reaction evidence="1 9 10">
        <text>D-alanyl-D-alanine + H2O = 2 D-alanine</text>
        <dbReference type="Rhea" id="RHEA:20661"/>
        <dbReference type="ChEBI" id="CHEBI:15377"/>
        <dbReference type="ChEBI" id="CHEBI:57416"/>
        <dbReference type="ChEBI" id="CHEBI:57822"/>
        <dbReference type="EC" id="3.4.13.22"/>
    </reaction>
</comment>